<dbReference type="EMBL" id="CYGV01000890">
    <property type="protein sequence ID" value="CUA69657.1"/>
    <property type="molecule type" value="Genomic_DNA"/>
</dbReference>
<accession>A0A0K6FUC7</accession>
<feature type="compositionally biased region" description="Low complexity" evidence="1">
    <location>
        <begin position="9"/>
        <end position="25"/>
    </location>
</feature>
<feature type="region of interest" description="Disordered" evidence="1">
    <location>
        <begin position="120"/>
        <end position="191"/>
    </location>
</feature>
<proteinExistence type="predicted"/>
<feature type="compositionally biased region" description="Low complexity" evidence="1">
    <location>
        <begin position="161"/>
        <end position="177"/>
    </location>
</feature>
<gene>
    <name evidence="2" type="ORF">RSOLAG22IIIB_04035</name>
</gene>
<keyword evidence="3" id="KW-1185">Reference proteome</keyword>
<organism evidence="2 3">
    <name type="scientific">Rhizoctonia solani</name>
    <dbReference type="NCBI Taxonomy" id="456999"/>
    <lineage>
        <taxon>Eukaryota</taxon>
        <taxon>Fungi</taxon>
        <taxon>Dikarya</taxon>
        <taxon>Basidiomycota</taxon>
        <taxon>Agaricomycotina</taxon>
        <taxon>Agaricomycetes</taxon>
        <taxon>Cantharellales</taxon>
        <taxon>Ceratobasidiaceae</taxon>
        <taxon>Rhizoctonia</taxon>
    </lineage>
</organism>
<dbReference type="AlphaFoldDB" id="A0A0K6FUC7"/>
<evidence type="ECO:0000313" key="2">
    <source>
        <dbReference type="EMBL" id="CUA69657.1"/>
    </source>
</evidence>
<name>A0A0K6FUC7_9AGAM</name>
<feature type="compositionally biased region" description="Pro residues" evidence="1">
    <location>
        <begin position="144"/>
        <end position="156"/>
    </location>
</feature>
<feature type="compositionally biased region" description="Polar residues" evidence="1">
    <location>
        <begin position="126"/>
        <end position="140"/>
    </location>
</feature>
<feature type="compositionally biased region" description="Polar residues" evidence="1">
    <location>
        <begin position="26"/>
        <end position="37"/>
    </location>
</feature>
<sequence length="200" mass="21689">MPDNFQDYSYLSHPSPSGSSDAQSSNGDAHSTTSSGVGFTEWTRDYDLDALYSTEFMTEMTEEELMECLANIPPEALLPEPQTIPPHLLHTFRPAQNVQSLVSSTPPQMMMAQPNVSNMPHVPFNPANTWSAGPSQQFFASPQQVPPPSRQLPPLRPAVFPTSPRSQASSSSSVGPSGDPQRLPLPAPGDMNYSACEVIM</sequence>
<feature type="region of interest" description="Disordered" evidence="1">
    <location>
        <begin position="1"/>
        <end position="39"/>
    </location>
</feature>
<evidence type="ECO:0000313" key="3">
    <source>
        <dbReference type="Proteomes" id="UP000044841"/>
    </source>
</evidence>
<reference evidence="2 3" key="1">
    <citation type="submission" date="2015-07" db="EMBL/GenBank/DDBJ databases">
        <authorList>
            <person name="Noorani M."/>
        </authorList>
    </citation>
    <scope>NUCLEOTIDE SEQUENCE [LARGE SCALE GENOMIC DNA]</scope>
    <source>
        <strain evidence="2">BBA 69670</strain>
    </source>
</reference>
<protein>
    <submittedName>
        <fullName evidence="2">Uncharacterized protein</fullName>
    </submittedName>
</protein>
<evidence type="ECO:0000256" key="1">
    <source>
        <dbReference type="SAM" id="MobiDB-lite"/>
    </source>
</evidence>
<dbReference type="Proteomes" id="UP000044841">
    <property type="component" value="Unassembled WGS sequence"/>
</dbReference>